<sequence length="109" mass="12390">MVATKVNEDLQREREKCGFSVEELTHFLDGGTHFTESRRNMACGIQPFMVQIRDEETHMPLPGIKVGEIGAKLGFNTVNNGFLGFDKHRIPRDRMLMKNSQVLKGGDRQ</sequence>
<dbReference type="InterPro" id="IPR046373">
    <property type="entry name" value="Acyl-CoA_Oxase/DH_mid-dom_sf"/>
</dbReference>
<dbReference type="Gene3D" id="2.40.110.10">
    <property type="entry name" value="Butyryl-CoA Dehydrogenase, subunit A, domain 2"/>
    <property type="match status" value="1"/>
</dbReference>
<evidence type="ECO:0000256" key="1">
    <source>
        <dbReference type="ARBA" id="ARBA00001974"/>
    </source>
</evidence>
<proteinExistence type="predicted"/>
<dbReference type="GO" id="GO:0055088">
    <property type="term" value="P:lipid homeostasis"/>
    <property type="evidence" value="ECO:0007669"/>
    <property type="project" value="TreeGrafter"/>
</dbReference>
<dbReference type="InterPro" id="IPR012258">
    <property type="entry name" value="Acyl-CoA_oxidase"/>
</dbReference>
<accession>A0A0L7LNR3</accession>
<dbReference type="PANTHER" id="PTHR10909">
    <property type="entry name" value="ELECTRON TRANSPORT OXIDOREDUCTASE"/>
    <property type="match status" value="1"/>
</dbReference>
<dbReference type="GO" id="GO:0003997">
    <property type="term" value="F:acyl-CoA oxidase activity"/>
    <property type="evidence" value="ECO:0007669"/>
    <property type="project" value="InterPro"/>
</dbReference>
<name>A0A0L7LNR3_OPEBR</name>
<evidence type="ECO:0000256" key="2">
    <source>
        <dbReference type="ARBA" id="ARBA00004846"/>
    </source>
</evidence>
<dbReference type="AlphaFoldDB" id="A0A0L7LNR3"/>
<dbReference type="GO" id="GO:0033540">
    <property type="term" value="P:fatty acid beta-oxidation using acyl-CoA oxidase"/>
    <property type="evidence" value="ECO:0007669"/>
    <property type="project" value="TreeGrafter"/>
</dbReference>
<dbReference type="PANTHER" id="PTHR10909:SF250">
    <property type="entry name" value="PEROXISOMAL ACYL-COENZYME A OXIDASE 1"/>
    <property type="match status" value="1"/>
</dbReference>
<evidence type="ECO:0000256" key="4">
    <source>
        <dbReference type="ARBA" id="ARBA00022827"/>
    </source>
</evidence>
<protein>
    <submittedName>
        <fullName evidence="5">Putative peroxisomal acyl-CoA oxidase 1</fullName>
    </submittedName>
</protein>
<comment type="caution">
    <text evidence="5">The sequence shown here is derived from an EMBL/GenBank/DDBJ whole genome shotgun (WGS) entry which is preliminary data.</text>
</comment>
<dbReference type="InterPro" id="IPR009100">
    <property type="entry name" value="AcylCoA_DH/oxidase_NM_dom_sf"/>
</dbReference>
<reference evidence="5 6" key="1">
    <citation type="journal article" date="2015" name="Genome Biol. Evol.">
        <title>The genome of winter moth (Operophtera brumata) provides a genomic perspective on sexual dimorphism and phenology.</title>
        <authorList>
            <person name="Derks M.F."/>
            <person name="Smit S."/>
            <person name="Salis L."/>
            <person name="Schijlen E."/>
            <person name="Bossers A."/>
            <person name="Mateman C."/>
            <person name="Pijl A.S."/>
            <person name="de Ridder D."/>
            <person name="Groenen M.A."/>
            <person name="Visser M.E."/>
            <person name="Megens H.J."/>
        </authorList>
    </citation>
    <scope>NUCLEOTIDE SEQUENCE [LARGE SCALE GENOMIC DNA]</scope>
    <source>
        <strain evidence="5">WM2013NL</strain>
        <tissue evidence="5">Head and thorax</tissue>
    </source>
</reference>
<dbReference type="GO" id="GO:0005777">
    <property type="term" value="C:peroxisome"/>
    <property type="evidence" value="ECO:0007669"/>
    <property type="project" value="InterPro"/>
</dbReference>
<dbReference type="GO" id="GO:0005504">
    <property type="term" value="F:fatty acid binding"/>
    <property type="evidence" value="ECO:0007669"/>
    <property type="project" value="TreeGrafter"/>
</dbReference>
<dbReference type="SUPFAM" id="SSF56645">
    <property type="entry name" value="Acyl-CoA dehydrogenase NM domain-like"/>
    <property type="match status" value="1"/>
</dbReference>
<organism evidence="5 6">
    <name type="scientific">Operophtera brumata</name>
    <name type="common">Winter moth</name>
    <name type="synonym">Phalaena brumata</name>
    <dbReference type="NCBI Taxonomy" id="104452"/>
    <lineage>
        <taxon>Eukaryota</taxon>
        <taxon>Metazoa</taxon>
        <taxon>Ecdysozoa</taxon>
        <taxon>Arthropoda</taxon>
        <taxon>Hexapoda</taxon>
        <taxon>Insecta</taxon>
        <taxon>Pterygota</taxon>
        <taxon>Neoptera</taxon>
        <taxon>Endopterygota</taxon>
        <taxon>Lepidoptera</taxon>
        <taxon>Glossata</taxon>
        <taxon>Ditrysia</taxon>
        <taxon>Geometroidea</taxon>
        <taxon>Geometridae</taxon>
        <taxon>Larentiinae</taxon>
        <taxon>Operophtera</taxon>
    </lineage>
</organism>
<keyword evidence="4" id="KW-0274">FAD</keyword>
<dbReference type="Proteomes" id="UP000037510">
    <property type="component" value="Unassembled WGS sequence"/>
</dbReference>
<evidence type="ECO:0000313" key="5">
    <source>
        <dbReference type="EMBL" id="KOB77092.1"/>
    </source>
</evidence>
<dbReference type="EMBL" id="JTDY01000456">
    <property type="protein sequence ID" value="KOB77092.1"/>
    <property type="molecule type" value="Genomic_DNA"/>
</dbReference>
<dbReference type="STRING" id="104452.A0A0L7LNR3"/>
<keyword evidence="6" id="KW-1185">Reference proteome</keyword>
<evidence type="ECO:0000256" key="3">
    <source>
        <dbReference type="ARBA" id="ARBA00022630"/>
    </source>
</evidence>
<gene>
    <name evidence="5" type="ORF">OBRU01_04153</name>
</gene>
<comment type="cofactor">
    <cofactor evidence="1">
        <name>FAD</name>
        <dbReference type="ChEBI" id="CHEBI:57692"/>
    </cofactor>
</comment>
<dbReference type="GO" id="GO:0071949">
    <property type="term" value="F:FAD binding"/>
    <property type="evidence" value="ECO:0007669"/>
    <property type="project" value="InterPro"/>
</dbReference>
<keyword evidence="3" id="KW-0285">Flavoprotein</keyword>
<comment type="pathway">
    <text evidence="2">Lipid metabolism; peroxisomal fatty acid beta-oxidation.</text>
</comment>
<evidence type="ECO:0000313" key="6">
    <source>
        <dbReference type="Proteomes" id="UP000037510"/>
    </source>
</evidence>